<keyword evidence="3" id="KW-1185">Reference proteome</keyword>
<keyword evidence="2" id="KW-0808">Transferase</keyword>
<dbReference type="EC" id="2.7.11.1" evidence="2"/>
<reference evidence="3" key="1">
    <citation type="journal article" date="2019" name="Int. J. Syst. Evol. Microbiol.">
        <title>The Global Catalogue of Microorganisms (GCM) 10K type strain sequencing project: providing services to taxonomists for standard genome sequencing and annotation.</title>
        <authorList>
            <consortium name="The Broad Institute Genomics Platform"/>
            <consortium name="The Broad Institute Genome Sequencing Center for Infectious Disease"/>
            <person name="Wu L."/>
            <person name="Ma J."/>
        </authorList>
    </citation>
    <scope>NUCLEOTIDE SEQUENCE [LARGE SCALE GENOMIC DNA]</scope>
    <source>
        <strain evidence="3">CCUG 54522</strain>
    </source>
</reference>
<dbReference type="InterPro" id="IPR011009">
    <property type="entry name" value="Kinase-like_dom_sf"/>
</dbReference>
<dbReference type="InterPro" id="IPR000719">
    <property type="entry name" value="Prot_kinase_dom"/>
</dbReference>
<name>A0ABW1LE09_9ACTN</name>
<dbReference type="Pfam" id="PF00069">
    <property type="entry name" value="Pkinase"/>
    <property type="match status" value="1"/>
</dbReference>
<dbReference type="RefSeq" id="WP_379149504.1">
    <property type="nucleotide sequence ID" value="NZ_JBHSRJ010000001.1"/>
</dbReference>
<dbReference type="Proteomes" id="UP001596135">
    <property type="component" value="Unassembled WGS sequence"/>
</dbReference>
<protein>
    <submittedName>
        <fullName evidence="2">Serine/threonine-protein kinase</fullName>
        <ecNumber evidence="2">2.7.11.1</ecNumber>
    </submittedName>
</protein>
<dbReference type="InterPro" id="IPR008271">
    <property type="entry name" value="Ser/Thr_kinase_AS"/>
</dbReference>
<dbReference type="SUPFAM" id="SSF56112">
    <property type="entry name" value="Protein kinase-like (PK-like)"/>
    <property type="match status" value="1"/>
</dbReference>
<comment type="caution">
    <text evidence="2">The sequence shown here is derived from an EMBL/GenBank/DDBJ whole genome shotgun (WGS) entry which is preliminary data.</text>
</comment>
<keyword evidence="2" id="KW-0418">Kinase</keyword>
<organism evidence="2 3">
    <name type="scientific">Nocardioides hankookensis</name>
    <dbReference type="NCBI Taxonomy" id="443157"/>
    <lineage>
        <taxon>Bacteria</taxon>
        <taxon>Bacillati</taxon>
        <taxon>Actinomycetota</taxon>
        <taxon>Actinomycetes</taxon>
        <taxon>Propionibacteriales</taxon>
        <taxon>Nocardioidaceae</taxon>
        <taxon>Nocardioides</taxon>
    </lineage>
</organism>
<dbReference type="Gene3D" id="1.10.510.10">
    <property type="entry name" value="Transferase(Phosphotransferase) domain 1"/>
    <property type="match status" value="1"/>
</dbReference>
<dbReference type="PANTHER" id="PTHR48011:SF4">
    <property type="entry name" value="MITOGEN-ACTIVATED PROTEIN KINASE KINASE KINASE 19"/>
    <property type="match status" value="1"/>
</dbReference>
<proteinExistence type="predicted"/>
<dbReference type="SMART" id="SM00220">
    <property type="entry name" value="S_TKc"/>
    <property type="match status" value="1"/>
</dbReference>
<dbReference type="PROSITE" id="PS00108">
    <property type="entry name" value="PROTEIN_KINASE_ST"/>
    <property type="match status" value="1"/>
</dbReference>
<dbReference type="PROSITE" id="PS50011">
    <property type="entry name" value="PROTEIN_KINASE_DOM"/>
    <property type="match status" value="1"/>
</dbReference>
<dbReference type="InterPro" id="IPR052751">
    <property type="entry name" value="Plant_MAPKKK"/>
</dbReference>
<sequence length="373" mass="41338">MLHGERLDRPTYTLITSLDGGTSDVVLTDHEIFGIQVVQKTVSLLGVPDGVATSEPRVLEGLEHDHLVRVREAQWDPDHDEALQCITFTTDFYPGRSLLYALEQGHEFSVRDVLEIVDGILSALVYLHEECGLLHRDIKLGNVMLAADMKHARLGDLALAAAMDPSTGTTEPANATPLYIAPEAAAGALDVRSDLYQVGCVMLELLNGLLPYAEIDRDKVDSRLSEGRRPLSNPNYDPAPWVPANVARVLRKLVAQDPDRRYASAREALRAVRHLRCVGWQRIGGAALVGRWSGKYPPNVPAARARVYEVNAELVEKGKYQGQLLLTARWRNANSVDWRNYAGLTRRVPVEDARELASFFRDVEAKAHSAPTR</sequence>
<dbReference type="PANTHER" id="PTHR48011">
    <property type="entry name" value="CCR4-NOT TRANSCRIPTIONAL COMPLEX SUBUNIT CAF120-RELATED"/>
    <property type="match status" value="1"/>
</dbReference>
<accession>A0ABW1LE09</accession>
<evidence type="ECO:0000313" key="2">
    <source>
        <dbReference type="EMBL" id="MFC6041663.1"/>
    </source>
</evidence>
<evidence type="ECO:0000259" key="1">
    <source>
        <dbReference type="PROSITE" id="PS50011"/>
    </source>
</evidence>
<dbReference type="CDD" id="cd14014">
    <property type="entry name" value="STKc_PknB_like"/>
    <property type="match status" value="1"/>
</dbReference>
<dbReference type="EMBL" id="JBHSRJ010000001">
    <property type="protein sequence ID" value="MFC6041663.1"/>
    <property type="molecule type" value="Genomic_DNA"/>
</dbReference>
<gene>
    <name evidence="2" type="ORF">ACFPYL_01170</name>
</gene>
<feature type="domain" description="Protein kinase" evidence="1">
    <location>
        <begin position="12"/>
        <end position="277"/>
    </location>
</feature>
<dbReference type="GO" id="GO:0004674">
    <property type="term" value="F:protein serine/threonine kinase activity"/>
    <property type="evidence" value="ECO:0007669"/>
    <property type="project" value="UniProtKB-EC"/>
</dbReference>
<evidence type="ECO:0000313" key="3">
    <source>
        <dbReference type="Proteomes" id="UP001596135"/>
    </source>
</evidence>